<keyword evidence="2" id="KW-1185">Reference proteome</keyword>
<reference evidence="1 2" key="1">
    <citation type="submission" date="2019-07" db="EMBL/GenBank/DDBJ databases">
        <title>Whole genome shotgun sequence of Skermanella aerolata NBRC 106429.</title>
        <authorList>
            <person name="Hosoyama A."/>
            <person name="Uohara A."/>
            <person name="Ohji S."/>
            <person name="Ichikawa N."/>
        </authorList>
    </citation>
    <scope>NUCLEOTIDE SEQUENCE [LARGE SCALE GENOMIC DNA]</scope>
    <source>
        <strain evidence="1 2">NBRC 106429</strain>
    </source>
</reference>
<accession>A0A512DWA4</accession>
<comment type="caution">
    <text evidence="1">The sequence shown here is derived from an EMBL/GenBank/DDBJ whole genome shotgun (WGS) entry which is preliminary data.</text>
</comment>
<evidence type="ECO:0000313" key="2">
    <source>
        <dbReference type="Proteomes" id="UP000321523"/>
    </source>
</evidence>
<sequence length="110" mass="12084">MPGAHVILIDQELEAIVKEAGRQIAGLFDLLLGGKRYLEDKRLTDYTGGVFIYTPKARRGYLEPAPIARVVHVHLRIDPAFATIIGLWLPERQQGWGIPPASGTPSVEVA</sequence>
<name>A0A512DWA4_9PROT</name>
<protein>
    <submittedName>
        <fullName evidence="1">Uncharacterized protein</fullName>
    </submittedName>
</protein>
<dbReference type="Proteomes" id="UP000321523">
    <property type="component" value="Unassembled WGS sequence"/>
</dbReference>
<organism evidence="1 2">
    <name type="scientific">Skermanella aerolata</name>
    <dbReference type="NCBI Taxonomy" id="393310"/>
    <lineage>
        <taxon>Bacteria</taxon>
        <taxon>Pseudomonadati</taxon>
        <taxon>Pseudomonadota</taxon>
        <taxon>Alphaproteobacteria</taxon>
        <taxon>Rhodospirillales</taxon>
        <taxon>Azospirillaceae</taxon>
        <taxon>Skermanella</taxon>
    </lineage>
</organism>
<gene>
    <name evidence="1" type="ORF">SAE02_46680</name>
</gene>
<dbReference type="AlphaFoldDB" id="A0A512DWA4"/>
<proteinExistence type="predicted"/>
<evidence type="ECO:0000313" key="1">
    <source>
        <dbReference type="EMBL" id="GEO40520.1"/>
    </source>
</evidence>
<dbReference type="EMBL" id="BJYZ01000022">
    <property type="protein sequence ID" value="GEO40520.1"/>
    <property type="molecule type" value="Genomic_DNA"/>
</dbReference>